<dbReference type="InterPro" id="IPR006048">
    <property type="entry name" value="A-amylase/branching_C"/>
</dbReference>
<evidence type="ECO:0000313" key="14">
    <source>
        <dbReference type="Proteomes" id="UP000004947"/>
    </source>
</evidence>
<dbReference type="InterPro" id="IPR054169">
    <property type="entry name" value="GlgB_N"/>
</dbReference>
<feature type="active site" description="Proton donor" evidence="10 11">
    <location>
        <position position="458"/>
    </location>
</feature>
<dbReference type="SUPFAM" id="SSF51011">
    <property type="entry name" value="Glycosyl hydrolase domain"/>
    <property type="match status" value="1"/>
</dbReference>
<dbReference type="HAMAP" id="MF_00685">
    <property type="entry name" value="GlgB"/>
    <property type="match status" value="1"/>
</dbReference>
<evidence type="ECO:0000256" key="2">
    <source>
        <dbReference type="ARBA" id="ARBA00002953"/>
    </source>
</evidence>
<dbReference type="Pfam" id="PF00128">
    <property type="entry name" value="Alpha-amylase"/>
    <property type="match status" value="2"/>
</dbReference>
<dbReference type="FunFam" id="3.20.20.80:FF:000003">
    <property type="entry name" value="1,4-alpha-glucan branching enzyme GlgB"/>
    <property type="match status" value="1"/>
</dbReference>
<sequence length="725" mass="83287">MISIEQQRAICELHHESPHNYLGLHKLDEKWIIRNYEPFAEKLSISIAGKTHKATRHDDGFFTTTIKSAPKKPYKVNVHYSVDNQSSKYDPYAFLPTLGDLDVHLMHEGTHLELYKVLGSQATTSNSIPGISFKVWAPDARGVSLIGNFNGWNRAINPMRKLIGSNGIWEIFMPEMAQGEYYKFAIKTQSNEILEKQDPLGKFCELRPGTASVVWDNSQISWSDDQWLAQREKTDPMNAPLSIYEIHIGSWNHPELKKDGEFANYRDIAHTLGKYISEMGYTHIELLPITEFPYDPSWGYQATGYFAPSSRFGTPADFAYFVNHLHKLNIGVLIDWVPAHFPTDRHALGQFDGSSLYEHDNPDEGYHPDWNTFIFNFGRNEVANFLISSALYWLKEFHIDGLRVDAVASMLYRDYSRNEGEWRPNKDGGRENYEAIEFLKQLNTLAHEHCPGSMVIAEESTAFPKVSRPIYDGGLGFTMKWNMGWMHDTLTYFSTEPIHRKYHQNQLTFSLVYAFNENFVLPLSHDEVVHGKGSLIQKMPGDTWQKFANLRCLYAYMYAHPGKKIFFMGCEIAQWHEWSESKNLDWATLNNGNHLGIQKFSKKLNEIYKHENCLWEIDFSHDGFEWIDAQDSEQSVLSFMRKNSNNEQVLCIMNLTPVPRDNYTIGVPSAGRYKVLLNSDDTEFGGSNYSPTEVYQSSPQVAHNKSHSITANLPPLSVLYLKMSD</sequence>
<comment type="similarity">
    <text evidence="4 10">Belongs to the glycosyl hydrolase 13 family. GlgB subfamily.</text>
</comment>
<dbReference type="NCBIfam" id="TIGR01515">
    <property type="entry name" value="branching_enzym"/>
    <property type="match status" value="1"/>
</dbReference>
<dbReference type="Pfam" id="PF22019">
    <property type="entry name" value="GlgB_N"/>
    <property type="match status" value="1"/>
</dbReference>
<keyword evidence="6 10" id="KW-0328">Glycosyltransferase</keyword>
<dbReference type="STRING" id="313628.LNTAR_24651"/>
<dbReference type="Proteomes" id="UP000004947">
    <property type="component" value="Unassembled WGS sequence"/>
</dbReference>
<dbReference type="InterPro" id="IPR014756">
    <property type="entry name" value="Ig_E-set"/>
</dbReference>
<dbReference type="InterPro" id="IPR006047">
    <property type="entry name" value="GH13_cat_dom"/>
</dbReference>
<dbReference type="GO" id="GO:0004553">
    <property type="term" value="F:hydrolase activity, hydrolyzing O-glycosyl compounds"/>
    <property type="evidence" value="ECO:0007669"/>
    <property type="project" value="InterPro"/>
</dbReference>
<dbReference type="NCBIfam" id="NF008967">
    <property type="entry name" value="PRK12313.1"/>
    <property type="match status" value="1"/>
</dbReference>
<dbReference type="CDD" id="cd11322">
    <property type="entry name" value="AmyAc_Glg_BE"/>
    <property type="match status" value="1"/>
</dbReference>
<evidence type="ECO:0000256" key="3">
    <source>
        <dbReference type="ARBA" id="ARBA00004964"/>
    </source>
</evidence>
<evidence type="ECO:0000256" key="11">
    <source>
        <dbReference type="PIRSR" id="PIRSR000463-1"/>
    </source>
</evidence>
<keyword evidence="8 10" id="KW-0320">Glycogen biosynthesis</keyword>
<comment type="catalytic activity">
    <reaction evidence="1 10">
        <text>Transfers a segment of a (1-&gt;4)-alpha-D-glucan chain to a primary hydroxy group in a similar glucan chain.</text>
        <dbReference type="EC" id="2.4.1.18"/>
    </reaction>
</comment>
<organism evidence="13 14">
    <name type="scientific">Lentisphaera araneosa HTCC2155</name>
    <dbReference type="NCBI Taxonomy" id="313628"/>
    <lineage>
        <taxon>Bacteria</taxon>
        <taxon>Pseudomonadati</taxon>
        <taxon>Lentisphaerota</taxon>
        <taxon>Lentisphaeria</taxon>
        <taxon>Lentisphaerales</taxon>
        <taxon>Lentisphaeraceae</taxon>
        <taxon>Lentisphaera</taxon>
    </lineage>
</organism>
<name>A6DTA1_9BACT</name>
<dbReference type="Gene3D" id="2.60.40.10">
    <property type="entry name" value="Immunoglobulins"/>
    <property type="match status" value="2"/>
</dbReference>
<comment type="function">
    <text evidence="2 10">Catalyzes the formation of the alpha-1,6-glucosidic linkages in glycogen by scission of a 1,4-alpha-linked oligosaccharide from growing alpha-1,4-glucan chains and the subsequent attachment of the oligosaccharide to the alpha-1,6 position.</text>
</comment>
<dbReference type="OrthoDB" id="9800174at2"/>
<keyword evidence="14" id="KW-1185">Reference proteome</keyword>
<accession>A6DTA1</accession>
<evidence type="ECO:0000256" key="5">
    <source>
        <dbReference type="ARBA" id="ARBA00022600"/>
    </source>
</evidence>
<dbReference type="GO" id="GO:0043169">
    <property type="term" value="F:cation binding"/>
    <property type="evidence" value="ECO:0007669"/>
    <property type="project" value="InterPro"/>
</dbReference>
<evidence type="ECO:0000256" key="8">
    <source>
        <dbReference type="ARBA" id="ARBA00023056"/>
    </source>
</evidence>
<proteinExistence type="inferred from homology"/>
<comment type="caution">
    <text evidence="13">The sequence shown here is derived from an EMBL/GenBank/DDBJ whole genome shotgun (WGS) entry which is preliminary data.</text>
</comment>
<dbReference type="PANTHER" id="PTHR43651:SF3">
    <property type="entry name" value="1,4-ALPHA-GLUCAN-BRANCHING ENZYME"/>
    <property type="match status" value="1"/>
</dbReference>
<dbReference type="SUPFAM" id="SSF81296">
    <property type="entry name" value="E set domains"/>
    <property type="match status" value="2"/>
</dbReference>
<dbReference type="EMBL" id="ABCK01000035">
    <property type="protein sequence ID" value="EDM25174.1"/>
    <property type="molecule type" value="Genomic_DNA"/>
</dbReference>
<dbReference type="InterPro" id="IPR004193">
    <property type="entry name" value="Glyco_hydro_13_N"/>
</dbReference>
<dbReference type="Pfam" id="PF02922">
    <property type="entry name" value="CBM_48"/>
    <property type="match status" value="1"/>
</dbReference>
<protein>
    <recommendedName>
        <fullName evidence="10">1,4-alpha-glucan branching enzyme GlgB</fullName>
        <ecNumber evidence="10">2.4.1.18</ecNumber>
    </recommendedName>
    <alternativeName>
        <fullName evidence="10">1,4-alpha-D-glucan:1,4-alpha-D-glucan 6-glucosyl-transferase</fullName>
    </alternativeName>
    <alternativeName>
        <fullName evidence="10">Alpha-(1-&gt;4)-glucan branching enzyme</fullName>
    </alternativeName>
    <alternativeName>
        <fullName evidence="10">Glycogen branching enzyme</fullName>
        <shortName evidence="10">BE</shortName>
    </alternativeName>
</protein>
<evidence type="ECO:0000256" key="10">
    <source>
        <dbReference type="HAMAP-Rule" id="MF_00685"/>
    </source>
</evidence>
<dbReference type="CDD" id="cd02855">
    <property type="entry name" value="E_set_GBE_prok_N"/>
    <property type="match status" value="1"/>
</dbReference>
<dbReference type="NCBIfam" id="NF003811">
    <property type="entry name" value="PRK05402.1"/>
    <property type="match status" value="1"/>
</dbReference>
<evidence type="ECO:0000256" key="4">
    <source>
        <dbReference type="ARBA" id="ARBA00009000"/>
    </source>
</evidence>
<keyword evidence="7 10" id="KW-0808">Transferase</keyword>
<dbReference type="InterPro" id="IPR006407">
    <property type="entry name" value="GlgB"/>
</dbReference>
<evidence type="ECO:0000256" key="6">
    <source>
        <dbReference type="ARBA" id="ARBA00022676"/>
    </source>
</evidence>
<reference evidence="13 14" key="1">
    <citation type="journal article" date="2010" name="J. Bacteriol.">
        <title>Genome sequence of Lentisphaera araneosa HTCC2155T, the type species of the order Lentisphaerales in the phylum Lentisphaerae.</title>
        <authorList>
            <person name="Thrash J.C."/>
            <person name="Cho J.C."/>
            <person name="Vergin K.L."/>
            <person name="Morris R.M."/>
            <person name="Giovannoni S.J."/>
        </authorList>
    </citation>
    <scope>NUCLEOTIDE SEQUENCE [LARGE SCALE GENOMIC DNA]</scope>
    <source>
        <strain evidence="13 14">HTCC2155</strain>
    </source>
</reference>
<dbReference type="UniPathway" id="UPA00164"/>
<evidence type="ECO:0000256" key="7">
    <source>
        <dbReference type="ARBA" id="ARBA00022679"/>
    </source>
</evidence>
<dbReference type="RefSeq" id="WP_007281050.1">
    <property type="nucleotide sequence ID" value="NZ_ABCK01000035.1"/>
</dbReference>
<dbReference type="SMART" id="SM00642">
    <property type="entry name" value="Aamy"/>
    <property type="match status" value="1"/>
</dbReference>
<dbReference type="InterPro" id="IPR017853">
    <property type="entry name" value="GH"/>
</dbReference>
<dbReference type="SUPFAM" id="SSF51445">
    <property type="entry name" value="(Trans)glycosidases"/>
    <property type="match status" value="1"/>
</dbReference>
<evidence type="ECO:0000256" key="9">
    <source>
        <dbReference type="ARBA" id="ARBA00023277"/>
    </source>
</evidence>
<dbReference type="PIRSF" id="PIRSF000463">
    <property type="entry name" value="GlgB"/>
    <property type="match status" value="1"/>
</dbReference>
<dbReference type="Gene3D" id="3.20.20.80">
    <property type="entry name" value="Glycosidases"/>
    <property type="match status" value="1"/>
</dbReference>
<dbReference type="GO" id="GO:0003844">
    <property type="term" value="F:1,4-alpha-glucan branching enzyme activity"/>
    <property type="evidence" value="ECO:0007669"/>
    <property type="project" value="UniProtKB-UniRule"/>
</dbReference>
<dbReference type="InterPro" id="IPR013783">
    <property type="entry name" value="Ig-like_fold"/>
</dbReference>
<dbReference type="eggNOG" id="COG0296">
    <property type="taxonomic scope" value="Bacteria"/>
</dbReference>
<evidence type="ECO:0000313" key="13">
    <source>
        <dbReference type="EMBL" id="EDM25174.1"/>
    </source>
</evidence>
<keyword evidence="5 10" id="KW-0321">Glycogen metabolism</keyword>
<comment type="pathway">
    <text evidence="3 10">Glycan biosynthesis; glycogen biosynthesis.</text>
</comment>
<dbReference type="EC" id="2.4.1.18" evidence="10"/>
<feature type="active site" description="Nucleophile" evidence="10 11">
    <location>
        <position position="405"/>
    </location>
</feature>
<dbReference type="GO" id="GO:0005978">
    <property type="term" value="P:glycogen biosynthetic process"/>
    <property type="evidence" value="ECO:0007669"/>
    <property type="project" value="UniProtKB-UniRule"/>
</dbReference>
<evidence type="ECO:0000256" key="1">
    <source>
        <dbReference type="ARBA" id="ARBA00000826"/>
    </source>
</evidence>
<dbReference type="Pfam" id="PF02806">
    <property type="entry name" value="Alpha-amylase_C"/>
    <property type="match status" value="1"/>
</dbReference>
<dbReference type="GO" id="GO:0005829">
    <property type="term" value="C:cytosol"/>
    <property type="evidence" value="ECO:0007669"/>
    <property type="project" value="TreeGrafter"/>
</dbReference>
<keyword evidence="9 10" id="KW-0119">Carbohydrate metabolism</keyword>
<dbReference type="InterPro" id="IPR044143">
    <property type="entry name" value="GlgB_N_E_set_prok"/>
</dbReference>
<feature type="domain" description="Glycosyl hydrolase family 13 catalytic" evidence="12">
    <location>
        <begin position="251"/>
        <end position="593"/>
    </location>
</feature>
<dbReference type="InterPro" id="IPR013780">
    <property type="entry name" value="Glyco_hydro_b"/>
</dbReference>
<dbReference type="InterPro" id="IPR037439">
    <property type="entry name" value="Branching_enzy"/>
</dbReference>
<dbReference type="Gene3D" id="2.60.40.1180">
    <property type="entry name" value="Golgi alpha-mannosidase II"/>
    <property type="match status" value="1"/>
</dbReference>
<comment type="subunit">
    <text evidence="10">Monomer.</text>
</comment>
<dbReference type="PANTHER" id="PTHR43651">
    <property type="entry name" value="1,4-ALPHA-GLUCAN-BRANCHING ENZYME"/>
    <property type="match status" value="1"/>
</dbReference>
<dbReference type="FunFam" id="2.60.40.1180:FF:000002">
    <property type="entry name" value="1,4-alpha-glucan branching enzyme GlgB"/>
    <property type="match status" value="1"/>
</dbReference>
<evidence type="ECO:0000259" key="12">
    <source>
        <dbReference type="SMART" id="SM00642"/>
    </source>
</evidence>
<dbReference type="AlphaFoldDB" id="A6DTA1"/>
<gene>
    <name evidence="10" type="primary">glgB</name>
    <name evidence="13" type="ORF">LNTAR_24651</name>
</gene>